<accession>A0ABQ2B030</accession>
<organism evidence="2 3">
    <name type="scientific">Isoptericola cucumis</name>
    <dbReference type="NCBI Taxonomy" id="1776856"/>
    <lineage>
        <taxon>Bacteria</taxon>
        <taxon>Bacillati</taxon>
        <taxon>Actinomycetota</taxon>
        <taxon>Actinomycetes</taxon>
        <taxon>Micrococcales</taxon>
        <taxon>Promicromonosporaceae</taxon>
        <taxon>Isoptericola</taxon>
    </lineage>
</organism>
<dbReference type="Proteomes" id="UP000632535">
    <property type="component" value="Unassembled WGS sequence"/>
</dbReference>
<dbReference type="EMBL" id="BMDG01000001">
    <property type="protein sequence ID" value="GGI04562.1"/>
    <property type="molecule type" value="Genomic_DNA"/>
</dbReference>
<dbReference type="SUPFAM" id="SSF53474">
    <property type="entry name" value="alpha/beta-Hydrolases"/>
    <property type="match status" value="1"/>
</dbReference>
<evidence type="ECO:0000259" key="1">
    <source>
        <dbReference type="Pfam" id="PF20408"/>
    </source>
</evidence>
<dbReference type="InterPro" id="IPR046879">
    <property type="entry name" value="KANL3/Tex30_Abhydrolase"/>
</dbReference>
<dbReference type="Pfam" id="PF20408">
    <property type="entry name" value="Abhydrolase_11"/>
    <property type="match status" value="1"/>
</dbReference>
<dbReference type="PANTHER" id="PTHR13136:SF11">
    <property type="entry name" value="TESTIS-EXPRESSED PROTEIN 30"/>
    <property type="match status" value="1"/>
</dbReference>
<dbReference type="RefSeq" id="WP_188521759.1">
    <property type="nucleotide sequence ID" value="NZ_BMDG01000001.1"/>
</dbReference>
<dbReference type="GO" id="GO:0016787">
    <property type="term" value="F:hydrolase activity"/>
    <property type="evidence" value="ECO:0007669"/>
    <property type="project" value="UniProtKB-KW"/>
</dbReference>
<evidence type="ECO:0000313" key="3">
    <source>
        <dbReference type="Proteomes" id="UP000632535"/>
    </source>
</evidence>
<sequence>MPQRHDSRPLGLLLTPGAGAGRDHHSLVAVEHALDALDPPVTTRRVDFPYRLAGKKVPDRPPVAVAHLRAEAERFAADLGTTTDRLLLGGRSFGGRMCSMAVAEGLPAAGLVLLSYPLHPPGKPERLRVEHLPQLRVPVLFVSGDRDPFGTPAELAEHAAAIPGPVTTVTIPGAHDVRGKDGEVAAAVADWVHTL</sequence>
<feature type="domain" description="KANL3/Tex30 alpha/beta hydrolase-like" evidence="1">
    <location>
        <begin position="12"/>
        <end position="176"/>
    </location>
</feature>
<dbReference type="InterPro" id="IPR029058">
    <property type="entry name" value="AB_hydrolase_fold"/>
</dbReference>
<dbReference type="PANTHER" id="PTHR13136">
    <property type="entry name" value="TESTIS DEVELOPMENT PROTEIN PRTD"/>
    <property type="match status" value="1"/>
</dbReference>
<evidence type="ECO:0000313" key="2">
    <source>
        <dbReference type="EMBL" id="GGI04562.1"/>
    </source>
</evidence>
<gene>
    <name evidence="2" type="ORF">GCM10007368_01780</name>
</gene>
<keyword evidence="3" id="KW-1185">Reference proteome</keyword>
<comment type="caution">
    <text evidence="2">The sequence shown here is derived from an EMBL/GenBank/DDBJ whole genome shotgun (WGS) entry which is preliminary data.</text>
</comment>
<protein>
    <submittedName>
        <fullName evidence="2">Alpha/beta hydrolase</fullName>
    </submittedName>
</protein>
<name>A0ABQ2B030_9MICO</name>
<dbReference type="InterPro" id="IPR026555">
    <property type="entry name" value="NSL3/Tex30"/>
</dbReference>
<proteinExistence type="predicted"/>
<dbReference type="Gene3D" id="3.40.50.1820">
    <property type="entry name" value="alpha/beta hydrolase"/>
    <property type="match status" value="1"/>
</dbReference>
<keyword evidence="2" id="KW-0378">Hydrolase</keyword>
<reference evidence="3" key="1">
    <citation type="journal article" date="2019" name="Int. J. Syst. Evol. Microbiol.">
        <title>The Global Catalogue of Microorganisms (GCM) 10K type strain sequencing project: providing services to taxonomists for standard genome sequencing and annotation.</title>
        <authorList>
            <consortium name="The Broad Institute Genomics Platform"/>
            <consortium name="The Broad Institute Genome Sequencing Center for Infectious Disease"/>
            <person name="Wu L."/>
            <person name="Ma J."/>
        </authorList>
    </citation>
    <scope>NUCLEOTIDE SEQUENCE [LARGE SCALE GENOMIC DNA]</scope>
    <source>
        <strain evidence="3">CCM 8653</strain>
    </source>
</reference>